<keyword evidence="7" id="KW-1185">Reference proteome</keyword>
<gene>
    <name evidence="6" type="ORF">VC03_04900</name>
</gene>
<dbReference type="Proteomes" id="UP000033103">
    <property type="component" value="Chromosome"/>
</dbReference>
<keyword evidence="2 4" id="KW-0456">Lyase</keyword>
<reference evidence="6 7" key="1">
    <citation type="journal article" date="2012" name="BMC Genomics">
        <title>Genomic sequence analysis and characterization of Sneathia amnii sp. nov.</title>
        <authorList>
            <consortium name="Vaginal Microbiome Consortium (additional members)"/>
            <person name="Harwich M.D.Jr."/>
            <person name="Serrano M.G."/>
            <person name="Fettweis J.M."/>
            <person name="Alves J.M."/>
            <person name="Reimers M.A."/>
            <person name="Buck G.A."/>
            <person name="Jefferson K.K."/>
        </authorList>
    </citation>
    <scope>NUCLEOTIDE SEQUENCE [LARGE SCALE GENOMIC DNA]</scope>
    <source>
        <strain evidence="6 7">SN35</strain>
    </source>
</reference>
<dbReference type="KEGG" id="sns:VC03_04900"/>
<dbReference type="FunFam" id="1.10.275.60:FF:000001">
    <property type="entry name" value="Adenylosuccinate lyase"/>
    <property type="match status" value="1"/>
</dbReference>
<dbReference type="HOGENOM" id="CLU_030949_1_1_0"/>
<dbReference type="RefSeq" id="WP_046328928.1">
    <property type="nucleotide sequence ID" value="NZ_CP011280.1"/>
</dbReference>
<dbReference type="Pfam" id="PF00206">
    <property type="entry name" value="Lyase_1"/>
    <property type="match status" value="1"/>
</dbReference>
<evidence type="ECO:0000313" key="7">
    <source>
        <dbReference type="Proteomes" id="UP000033103"/>
    </source>
</evidence>
<comment type="pathway">
    <text evidence="4">Purine metabolism; AMP biosynthesis via de novo pathway; AMP from IMP: step 2/2.</text>
</comment>
<comment type="similarity">
    <text evidence="4">Belongs to the lyase 1 family. Adenylosuccinate lyase subfamily.</text>
</comment>
<dbReference type="PROSITE" id="PS00163">
    <property type="entry name" value="FUMARATE_LYASES"/>
    <property type="match status" value="1"/>
</dbReference>
<evidence type="ECO:0000313" key="6">
    <source>
        <dbReference type="EMBL" id="AKC95824.1"/>
    </source>
</evidence>
<dbReference type="Pfam" id="PF10397">
    <property type="entry name" value="ADSL_C"/>
    <property type="match status" value="1"/>
</dbReference>
<name>A0A0E3UU28_9FUSO</name>
<comment type="catalytic activity">
    <reaction evidence="4">
        <text>(2S)-2-[5-amino-1-(5-phospho-beta-D-ribosyl)imidazole-4-carboxamido]succinate = 5-amino-1-(5-phospho-beta-D-ribosyl)imidazole-4-carboxamide + fumarate</text>
        <dbReference type="Rhea" id="RHEA:23920"/>
        <dbReference type="ChEBI" id="CHEBI:29806"/>
        <dbReference type="ChEBI" id="CHEBI:58443"/>
        <dbReference type="ChEBI" id="CHEBI:58475"/>
        <dbReference type="EC" id="4.3.2.2"/>
    </reaction>
</comment>
<dbReference type="AlphaFoldDB" id="A0A0E3UU28"/>
<evidence type="ECO:0000259" key="5">
    <source>
        <dbReference type="SMART" id="SM00998"/>
    </source>
</evidence>
<dbReference type="OrthoDB" id="9768878at2"/>
<dbReference type="InterPro" id="IPR019468">
    <property type="entry name" value="AdenyloSucc_lyase_C"/>
</dbReference>
<dbReference type="UniPathway" id="UPA00075">
    <property type="reaction ID" value="UER00336"/>
</dbReference>
<dbReference type="NCBIfam" id="TIGR00928">
    <property type="entry name" value="purB"/>
    <property type="match status" value="1"/>
</dbReference>
<dbReference type="STRING" id="187101.VC03_04900"/>
<proteinExistence type="inferred from homology"/>
<feature type="domain" description="Adenylosuccinate lyase C-terminal" evidence="5">
    <location>
        <begin position="369"/>
        <end position="453"/>
    </location>
</feature>
<dbReference type="Gene3D" id="1.20.200.10">
    <property type="entry name" value="Fumarase/aspartase (Central domain)"/>
    <property type="match status" value="1"/>
</dbReference>
<dbReference type="UniPathway" id="UPA00074">
    <property type="reaction ID" value="UER00132"/>
</dbReference>
<organism evidence="6 7">
    <name type="scientific">Sneathia vaginalis</name>
    <dbReference type="NCBI Taxonomy" id="187101"/>
    <lineage>
        <taxon>Bacteria</taxon>
        <taxon>Fusobacteriati</taxon>
        <taxon>Fusobacteriota</taxon>
        <taxon>Fusobacteriia</taxon>
        <taxon>Fusobacteriales</taxon>
        <taxon>Leptotrichiaceae</taxon>
        <taxon>Sneathia</taxon>
    </lineage>
</organism>
<dbReference type="PRINTS" id="PR00149">
    <property type="entry name" value="FUMRATELYASE"/>
</dbReference>
<comment type="pathway">
    <text evidence="4">Purine metabolism; IMP biosynthesis via de novo pathway; 5-amino-1-(5-phospho-D-ribosyl)imidazole-4-carboxamide from 5-amino-1-(5-phospho-D-ribosyl)imidazole-4-carboxylate: step 2/2.</text>
</comment>
<evidence type="ECO:0000256" key="1">
    <source>
        <dbReference type="ARBA" id="ARBA00022755"/>
    </source>
</evidence>
<comment type="catalytic activity">
    <reaction evidence="4">
        <text>N(6)-(1,2-dicarboxyethyl)-AMP = fumarate + AMP</text>
        <dbReference type="Rhea" id="RHEA:16853"/>
        <dbReference type="ChEBI" id="CHEBI:29806"/>
        <dbReference type="ChEBI" id="CHEBI:57567"/>
        <dbReference type="ChEBI" id="CHEBI:456215"/>
        <dbReference type="EC" id="4.3.2.2"/>
    </reaction>
</comment>
<dbReference type="Gene3D" id="1.10.40.30">
    <property type="entry name" value="Fumarase/aspartase (C-terminal domain)"/>
    <property type="match status" value="1"/>
</dbReference>
<dbReference type="SMART" id="SM00998">
    <property type="entry name" value="ADSL_C"/>
    <property type="match status" value="1"/>
</dbReference>
<dbReference type="InterPro" id="IPR020557">
    <property type="entry name" value="Fumarate_lyase_CS"/>
</dbReference>
<dbReference type="GO" id="GO:0004018">
    <property type="term" value="F:N6-(1,2-dicarboxyethyl)AMP AMP-lyase (fumarate-forming) activity"/>
    <property type="evidence" value="ECO:0007669"/>
    <property type="project" value="UniProtKB-UniRule"/>
</dbReference>
<dbReference type="InterPro" id="IPR000362">
    <property type="entry name" value="Fumarate_lyase_fam"/>
</dbReference>
<keyword evidence="1 4" id="KW-0658">Purine biosynthesis</keyword>
<dbReference type="InterPro" id="IPR004769">
    <property type="entry name" value="Pur_lyase"/>
</dbReference>
<dbReference type="CDD" id="cd03302">
    <property type="entry name" value="Adenylsuccinate_lyase_2"/>
    <property type="match status" value="1"/>
</dbReference>
<sequence>MNRYENPLCTRYASKKMQYIFSSDNKFTTWRKLWYTLAESQKQLGLSNITDEQLKEMKDNISNIDFDVAREYEKKLRHDVMAHVYTFGDVCPKARGIIHLGVTSAYVGDNTDLIQIRQALILIKKRLLAVIQNLVKFSDKYKDLPCLSYTHYQAAQLSTVGKRATLWLKSFMYDLDEIDRRIENLEFRGVKGTTGTGASFKELFGDDYEKFKKLDELVTQKMGFSKKQEVSGQTYDRKQDTYILQTLASLASSAHKFTNDFRMLQHEKEIEEPFGKNQIGSSAMAYKRNPMRCERVSSLAKFVISQELNGHLVHMTQWFERTLDDSANKRLSYPQSFLAVDAILVIIEDILNGVVVYEEMIKKNVIRELPFMATENIIMDAVKKGMDRQEVHEIIRELSMEEVKSIKIHGNDNHLIDRIVSDGRLKLTKEELDNILIPSKYIGFSVEQTKEYLEKVRKILEKNKEYLDIEDEEVTL</sequence>
<dbReference type="GO" id="GO:0005829">
    <property type="term" value="C:cytosol"/>
    <property type="evidence" value="ECO:0007669"/>
    <property type="project" value="TreeGrafter"/>
</dbReference>
<accession>A0A0E3UU28</accession>
<dbReference type="GO" id="GO:0006189">
    <property type="term" value="P:'de novo' IMP biosynthetic process"/>
    <property type="evidence" value="ECO:0007669"/>
    <property type="project" value="UniProtKB-UniPathway"/>
</dbReference>
<dbReference type="PATRIC" id="fig|1069640.6.peg.972"/>
<dbReference type="GO" id="GO:0044208">
    <property type="term" value="P:'de novo' AMP biosynthetic process"/>
    <property type="evidence" value="ECO:0007669"/>
    <property type="project" value="UniProtKB-UniPathway"/>
</dbReference>
<evidence type="ECO:0000256" key="3">
    <source>
        <dbReference type="NCBIfam" id="TIGR00928"/>
    </source>
</evidence>
<dbReference type="EMBL" id="CP011280">
    <property type="protein sequence ID" value="AKC95824.1"/>
    <property type="molecule type" value="Genomic_DNA"/>
</dbReference>
<dbReference type="InterPro" id="IPR022761">
    <property type="entry name" value="Fumarate_lyase_N"/>
</dbReference>
<dbReference type="PANTHER" id="PTHR43172">
    <property type="entry name" value="ADENYLOSUCCINATE LYASE"/>
    <property type="match status" value="1"/>
</dbReference>
<dbReference type="GO" id="GO:0070626">
    <property type="term" value="F:(S)-2-(5-amino-1-(5-phospho-D-ribosyl)imidazole-4-carboxamido) succinate lyase (fumarate-forming) activity"/>
    <property type="evidence" value="ECO:0007669"/>
    <property type="project" value="TreeGrafter"/>
</dbReference>
<dbReference type="EC" id="4.3.2.2" evidence="3 4"/>
<dbReference type="SUPFAM" id="SSF48557">
    <property type="entry name" value="L-aspartase-like"/>
    <property type="match status" value="1"/>
</dbReference>
<dbReference type="Gene3D" id="1.10.275.60">
    <property type="match status" value="1"/>
</dbReference>
<dbReference type="InterPro" id="IPR008948">
    <property type="entry name" value="L-Aspartase-like"/>
</dbReference>
<evidence type="ECO:0000256" key="4">
    <source>
        <dbReference type="RuleBase" id="RU361172"/>
    </source>
</evidence>
<protein>
    <recommendedName>
        <fullName evidence="3 4">Adenylosuccinate lyase</fullName>
        <shortName evidence="4">ASL</shortName>
        <ecNumber evidence="3 4">4.3.2.2</ecNumber>
    </recommendedName>
    <alternativeName>
        <fullName evidence="4">Adenylosuccinase</fullName>
    </alternativeName>
</protein>
<dbReference type="PANTHER" id="PTHR43172:SF1">
    <property type="entry name" value="ADENYLOSUCCINATE LYASE"/>
    <property type="match status" value="1"/>
</dbReference>
<evidence type="ECO:0000256" key="2">
    <source>
        <dbReference type="ARBA" id="ARBA00023239"/>
    </source>
</evidence>